<evidence type="ECO:0000313" key="5">
    <source>
        <dbReference type="Proteomes" id="UP000663444"/>
    </source>
</evidence>
<dbReference type="Pfam" id="PF00011">
    <property type="entry name" value="HSP20"/>
    <property type="match status" value="1"/>
</dbReference>
<protein>
    <submittedName>
        <fullName evidence="4">Hsp20/alpha crystallin family protein</fullName>
    </submittedName>
</protein>
<dbReference type="InterPro" id="IPR031107">
    <property type="entry name" value="Small_HSP"/>
</dbReference>
<feature type="domain" description="SHSP" evidence="3">
    <location>
        <begin position="24"/>
        <end position="137"/>
    </location>
</feature>
<dbReference type="EMBL" id="CP064781">
    <property type="protein sequence ID" value="QRJ65119.1"/>
    <property type="molecule type" value="Genomic_DNA"/>
</dbReference>
<sequence>MNHLTRLDPFDDLFRGFFVRPVEMGNQPQAPSIKMDVKEEGDTYKVHAELPGVKKEDIHVTIDGGQVSITAEVKQEKEVKEGERVLRSERYFGKVARSFQLAQDIDDGRAVAKFSDGVLELTLPKRAATASKRLTID</sequence>
<organism evidence="4 5">
    <name type="scientific">Azospira restricta</name>
    <dbReference type="NCBI Taxonomy" id="404405"/>
    <lineage>
        <taxon>Bacteria</taxon>
        <taxon>Pseudomonadati</taxon>
        <taxon>Pseudomonadota</taxon>
        <taxon>Betaproteobacteria</taxon>
        <taxon>Rhodocyclales</taxon>
        <taxon>Rhodocyclaceae</taxon>
        <taxon>Azospira</taxon>
    </lineage>
</organism>
<keyword evidence="5" id="KW-1185">Reference proteome</keyword>
<evidence type="ECO:0000256" key="2">
    <source>
        <dbReference type="RuleBase" id="RU003616"/>
    </source>
</evidence>
<dbReference type="RefSeq" id="WP_203388643.1">
    <property type="nucleotide sequence ID" value="NZ_CP064781.1"/>
</dbReference>
<name>A0A974Y570_9RHOO</name>
<dbReference type="InterPro" id="IPR008978">
    <property type="entry name" value="HSP20-like_chaperone"/>
</dbReference>
<dbReference type="AlphaFoldDB" id="A0A974Y570"/>
<evidence type="ECO:0000259" key="3">
    <source>
        <dbReference type="PROSITE" id="PS01031"/>
    </source>
</evidence>
<accession>A0A974Y570</accession>
<dbReference type="PANTHER" id="PTHR11527">
    <property type="entry name" value="HEAT-SHOCK PROTEIN 20 FAMILY MEMBER"/>
    <property type="match status" value="1"/>
</dbReference>
<dbReference type="InterPro" id="IPR002068">
    <property type="entry name" value="A-crystallin/Hsp20_dom"/>
</dbReference>
<evidence type="ECO:0000256" key="1">
    <source>
        <dbReference type="PROSITE-ProRule" id="PRU00285"/>
    </source>
</evidence>
<proteinExistence type="inferred from homology"/>
<reference evidence="4" key="1">
    <citation type="submission" date="2020-11" db="EMBL/GenBank/DDBJ databases">
        <title>Azospira restricta DSM 18626 genome sequence.</title>
        <authorList>
            <person name="Moe W.M."/>
        </authorList>
    </citation>
    <scope>NUCLEOTIDE SEQUENCE</scope>
    <source>
        <strain evidence="4">DSM 18626</strain>
    </source>
</reference>
<dbReference type="PROSITE" id="PS01031">
    <property type="entry name" value="SHSP"/>
    <property type="match status" value="1"/>
</dbReference>
<dbReference type="CDD" id="cd06464">
    <property type="entry name" value="ACD_sHsps-like"/>
    <property type="match status" value="1"/>
</dbReference>
<gene>
    <name evidence="4" type="ORF">IWH25_07200</name>
</gene>
<evidence type="ECO:0000313" key="4">
    <source>
        <dbReference type="EMBL" id="QRJ65119.1"/>
    </source>
</evidence>
<comment type="similarity">
    <text evidence="1 2">Belongs to the small heat shock protein (HSP20) family.</text>
</comment>
<dbReference type="Proteomes" id="UP000663444">
    <property type="component" value="Chromosome"/>
</dbReference>
<dbReference type="KEGG" id="ares:IWH25_07200"/>
<dbReference type="SUPFAM" id="SSF49764">
    <property type="entry name" value="HSP20-like chaperones"/>
    <property type="match status" value="1"/>
</dbReference>
<dbReference type="Gene3D" id="2.60.40.790">
    <property type="match status" value="1"/>
</dbReference>